<organism evidence="2">
    <name type="scientific">Ignisphaera aggregans</name>
    <dbReference type="NCBI Taxonomy" id="334771"/>
    <lineage>
        <taxon>Archaea</taxon>
        <taxon>Thermoproteota</taxon>
        <taxon>Thermoprotei</taxon>
        <taxon>Desulfurococcales</taxon>
        <taxon>Desulfurococcaceae</taxon>
        <taxon>Ignisphaera</taxon>
    </lineage>
</organism>
<dbReference type="EMBL" id="DTET01000221">
    <property type="protein sequence ID" value="HGV67004.1"/>
    <property type="molecule type" value="Genomic_DNA"/>
</dbReference>
<sequence>MKVMGVDIIKGNPLSKTNPPFYSVVIIDNDGKIVYESVESPLKALIRLAWEYEVSRIGIDNIFELAPTRRDIAKIIALLPSNTILYQVTLEENKFVNLYKQAMKIGVEFDSKPRPLQTAYVCALLVLNDVGTPIKGVESRTKIIISRARSIGSGGSSANRFARGMRTAILCAVKEIRRLLENATLPYDIIFRRGSGGLDSAVFIVYANSDIVKKIVKPFTGKDIRVAIKPEYTTIEFIEKELNKKPVIVGVDPGIETGLAVMDLSLKNITLISSRELDKINIINKIYSIGTPIIIATDKNPPPDTVKKIASLIGIPLYSPSQSLSNEEKERLIDWVKKKGIEIHLRTSHERDALAAALKLYKSFERKFIELERRIDELGLDIDIDELKLFLLRGKTINEAIEYAIEEYLDRELHHLENTQSRLITIHSYDNTSSLCDEKTKNLEERLKDLVREREILRTRINELETRVKELEFELKFNNNESDIDKEIIKDRVINELKEKLKNIQNKISHLELGLEQEKLKSKLLYEILKGFTIGEFLAIPKIKALTIEEIRNTEKLNSSSKAVLIESSNLDVEALNIIKNLKIAVIINFCNDNLKQYFLEMGIPILCGLPISMIYEDIAIVNTKEFENALRNAWNELELYRKSKENRNSINITKLLNIIDEYRKTLWND</sequence>
<gene>
    <name evidence="2" type="ORF">ENV02_04225</name>
</gene>
<dbReference type="PANTHER" id="PTHR40707">
    <property type="entry name" value="POSSIBLE NUCLEASE OF RNASE H FOLD, RUVC/YQGF FAMILY"/>
    <property type="match status" value="1"/>
</dbReference>
<protein>
    <submittedName>
        <fullName evidence="2">DUF460 domain-containing protein</fullName>
    </submittedName>
</protein>
<reference evidence="2" key="1">
    <citation type="journal article" date="2020" name="mSystems">
        <title>Genome- and Community-Level Interaction Insights into Carbon Utilization and Element Cycling Functions of Hydrothermarchaeota in Hydrothermal Sediment.</title>
        <authorList>
            <person name="Zhou Z."/>
            <person name="Liu Y."/>
            <person name="Xu W."/>
            <person name="Pan J."/>
            <person name="Luo Z.H."/>
            <person name="Li M."/>
        </authorList>
    </citation>
    <scope>NUCLEOTIDE SEQUENCE [LARGE SCALE GENOMIC DNA]</scope>
    <source>
        <strain evidence="2">SpSt-721</strain>
    </source>
</reference>
<feature type="coiled-coil region" evidence="1">
    <location>
        <begin position="440"/>
        <end position="521"/>
    </location>
</feature>
<dbReference type="InterPro" id="IPR007408">
    <property type="entry name" value="DUF460"/>
</dbReference>
<proteinExistence type="predicted"/>
<dbReference type="AlphaFoldDB" id="A0A7J3QFV9"/>
<accession>A0A7J3QFV9</accession>
<evidence type="ECO:0000313" key="2">
    <source>
        <dbReference type="EMBL" id="HGV67004.1"/>
    </source>
</evidence>
<feature type="coiled-coil region" evidence="1">
    <location>
        <begin position="354"/>
        <end position="381"/>
    </location>
</feature>
<evidence type="ECO:0000256" key="1">
    <source>
        <dbReference type="SAM" id="Coils"/>
    </source>
</evidence>
<name>A0A7J3QFV9_9CREN</name>
<comment type="caution">
    <text evidence="2">The sequence shown here is derived from an EMBL/GenBank/DDBJ whole genome shotgun (WGS) entry which is preliminary data.</text>
</comment>
<dbReference type="Pfam" id="PF04312">
    <property type="entry name" value="DUF460"/>
    <property type="match status" value="1"/>
</dbReference>
<dbReference type="PANTHER" id="PTHR40707:SF1">
    <property type="entry name" value="DUF460 DOMAIN-CONTAINING PROTEIN"/>
    <property type="match status" value="1"/>
</dbReference>
<keyword evidence="1" id="KW-0175">Coiled coil</keyword>